<proteinExistence type="predicted"/>
<evidence type="ECO:0000256" key="3">
    <source>
        <dbReference type="ARBA" id="ARBA00023125"/>
    </source>
</evidence>
<dbReference type="CDD" id="cd00265">
    <property type="entry name" value="MADS_MEF2_like"/>
    <property type="match status" value="1"/>
</dbReference>
<reference evidence="9" key="1">
    <citation type="submission" date="2020-06" db="EMBL/GenBank/DDBJ databases">
        <authorList>
            <person name="Li T."/>
            <person name="Hu X."/>
            <person name="Zhang T."/>
            <person name="Song X."/>
            <person name="Zhang H."/>
            <person name="Dai N."/>
            <person name="Sheng W."/>
            <person name="Hou X."/>
            <person name="Wei L."/>
        </authorList>
    </citation>
    <scope>NUCLEOTIDE SEQUENCE</scope>
    <source>
        <strain evidence="9">3651</strain>
        <tissue evidence="9">Leaf</tissue>
    </source>
</reference>
<evidence type="ECO:0000259" key="7">
    <source>
        <dbReference type="PROSITE" id="PS50066"/>
    </source>
</evidence>
<dbReference type="InterPro" id="IPR033896">
    <property type="entry name" value="MEF2-like_N"/>
</dbReference>
<dbReference type="EMBL" id="JACGWO010000006">
    <property type="protein sequence ID" value="KAK4424912.1"/>
    <property type="molecule type" value="Genomic_DNA"/>
</dbReference>
<organism evidence="9 10">
    <name type="scientific">Sesamum alatum</name>
    <dbReference type="NCBI Taxonomy" id="300844"/>
    <lineage>
        <taxon>Eukaryota</taxon>
        <taxon>Viridiplantae</taxon>
        <taxon>Streptophyta</taxon>
        <taxon>Embryophyta</taxon>
        <taxon>Tracheophyta</taxon>
        <taxon>Spermatophyta</taxon>
        <taxon>Magnoliopsida</taxon>
        <taxon>eudicotyledons</taxon>
        <taxon>Gunneridae</taxon>
        <taxon>Pentapetalae</taxon>
        <taxon>asterids</taxon>
        <taxon>lamiids</taxon>
        <taxon>Lamiales</taxon>
        <taxon>Pedaliaceae</taxon>
        <taxon>Sesamum</taxon>
    </lineage>
</organism>
<dbReference type="GO" id="GO:0045944">
    <property type="term" value="P:positive regulation of transcription by RNA polymerase II"/>
    <property type="evidence" value="ECO:0007669"/>
    <property type="project" value="InterPro"/>
</dbReference>
<dbReference type="Pfam" id="PF01486">
    <property type="entry name" value="K-box"/>
    <property type="match status" value="1"/>
</dbReference>
<evidence type="ECO:0000256" key="1">
    <source>
        <dbReference type="ARBA" id="ARBA00004123"/>
    </source>
</evidence>
<dbReference type="InterPro" id="IPR036879">
    <property type="entry name" value="TF_MADSbox_sf"/>
</dbReference>
<dbReference type="SUPFAM" id="SSF55455">
    <property type="entry name" value="SRF-like"/>
    <property type="match status" value="1"/>
</dbReference>
<dbReference type="InterPro" id="IPR002487">
    <property type="entry name" value="TF_Kbox"/>
</dbReference>
<feature type="compositionally biased region" description="Polar residues" evidence="6">
    <location>
        <begin position="231"/>
        <end position="242"/>
    </location>
</feature>
<comment type="caution">
    <text evidence="9">The sequence shown here is derived from an EMBL/GenBank/DDBJ whole genome shotgun (WGS) entry which is preliminary data.</text>
</comment>
<dbReference type="InterPro" id="IPR002100">
    <property type="entry name" value="TF_MADSbox"/>
</dbReference>
<dbReference type="SMART" id="SM00432">
    <property type="entry name" value="MADS"/>
    <property type="match status" value="1"/>
</dbReference>
<dbReference type="Pfam" id="PF00319">
    <property type="entry name" value="SRF-TF"/>
    <property type="match status" value="1"/>
</dbReference>
<dbReference type="PROSITE" id="PS50066">
    <property type="entry name" value="MADS_BOX_2"/>
    <property type="match status" value="1"/>
</dbReference>
<keyword evidence="5" id="KW-0539">Nucleus</keyword>
<feature type="domain" description="MADS-box" evidence="7">
    <location>
        <begin position="1"/>
        <end position="61"/>
    </location>
</feature>
<dbReference type="GO" id="GO:0000977">
    <property type="term" value="F:RNA polymerase II transcription regulatory region sequence-specific DNA binding"/>
    <property type="evidence" value="ECO:0007669"/>
    <property type="project" value="InterPro"/>
</dbReference>
<reference evidence="9" key="2">
    <citation type="journal article" date="2024" name="Plant">
        <title>Genomic evolution and insights into agronomic trait innovations of Sesamum species.</title>
        <authorList>
            <person name="Miao H."/>
            <person name="Wang L."/>
            <person name="Qu L."/>
            <person name="Liu H."/>
            <person name="Sun Y."/>
            <person name="Le M."/>
            <person name="Wang Q."/>
            <person name="Wei S."/>
            <person name="Zheng Y."/>
            <person name="Lin W."/>
            <person name="Duan Y."/>
            <person name="Cao H."/>
            <person name="Xiong S."/>
            <person name="Wang X."/>
            <person name="Wei L."/>
            <person name="Li C."/>
            <person name="Ma Q."/>
            <person name="Ju M."/>
            <person name="Zhao R."/>
            <person name="Li G."/>
            <person name="Mu C."/>
            <person name="Tian Q."/>
            <person name="Mei H."/>
            <person name="Zhang T."/>
            <person name="Gao T."/>
            <person name="Zhang H."/>
        </authorList>
    </citation>
    <scope>NUCLEOTIDE SEQUENCE</scope>
    <source>
        <strain evidence="9">3651</strain>
    </source>
</reference>
<evidence type="ECO:0000256" key="6">
    <source>
        <dbReference type="SAM" id="MobiDB-lite"/>
    </source>
</evidence>
<keyword evidence="2" id="KW-0805">Transcription regulation</keyword>
<keyword evidence="3" id="KW-0238">DNA-binding</keyword>
<dbReference type="GO" id="GO:0046983">
    <property type="term" value="F:protein dimerization activity"/>
    <property type="evidence" value="ECO:0007669"/>
    <property type="project" value="InterPro"/>
</dbReference>
<gene>
    <name evidence="9" type="ORF">Salat_1684800</name>
</gene>
<dbReference type="Proteomes" id="UP001293254">
    <property type="component" value="Unassembled WGS sequence"/>
</dbReference>
<evidence type="ECO:0000256" key="5">
    <source>
        <dbReference type="ARBA" id="ARBA00023242"/>
    </source>
</evidence>
<dbReference type="PANTHER" id="PTHR48019">
    <property type="entry name" value="SERUM RESPONSE FACTOR HOMOLOG"/>
    <property type="match status" value="1"/>
</dbReference>
<sequence>MGRGKIEIKKIENANSRQVTFSKRRAGLFKKAHELAVLCEADVAVIIFSNTGKVFDFSSSSMKKILTRYKKCLDLTQGPAGEQKPEKQQSKEVDVLKEEIEKLKLKQLRFLGKDFTGMGLQDLRVLEQQLNEGLLCIKERKEQLLMQQLAQSRIQVEELRTLFPSTSYASPLCIEYHSTVKKSNPVIKEGSRSPETACNGRLEDEDSDTTLHLGPPSGICRKRKTPDGETHSSTSDTQIRLR</sequence>
<comment type="subcellular location">
    <subcellularLocation>
        <location evidence="1">Nucleus</location>
    </subcellularLocation>
</comment>
<dbReference type="PROSITE" id="PS51297">
    <property type="entry name" value="K_BOX"/>
    <property type="match status" value="1"/>
</dbReference>
<evidence type="ECO:0000259" key="8">
    <source>
        <dbReference type="PROSITE" id="PS51297"/>
    </source>
</evidence>
<evidence type="ECO:0000256" key="4">
    <source>
        <dbReference type="ARBA" id="ARBA00023163"/>
    </source>
</evidence>
<keyword evidence="10" id="KW-1185">Reference proteome</keyword>
<protein>
    <submittedName>
        <fullName evidence="9">Agamous-like MADS-box protein</fullName>
    </submittedName>
</protein>
<evidence type="ECO:0000313" key="9">
    <source>
        <dbReference type="EMBL" id="KAK4424912.1"/>
    </source>
</evidence>
<dbReference type="Gene3D" id="3.40.1810.10">
    <property type="entry name" value="Transcription factor, MADS-box"/>
    <property type="match status" value="1"/>
</dbReference>
<evidence type="ECO:0000256" key="2">
    <source>
        <dbReference type="ARBA" id="ARBA00023015"/>
    </source>
</evidence>
<evidence type="ECO:0000313" key="10">
    <source>
        <dbReference type="Proteomes" id="UP001293254"/>
    </source>
</evidence>
<dbReference type="GO" id="GO:0003700">
    <property type="term" value="F:DNA-binding transcription factor activity"/>
    <property type="evidence" value="ECO:0007669"/>
    <property type="project" value="InterPro"/>
</dbReference>
<accession>A0AAE1Y7J3</accession>
<dbReference type="GO" id="GO:0005634">
    <property type="term" value="C:nucleus"/>
    <property type="evidence" value="ECO:0007669"/>
    <property type="project" value="UniProtKB-SubCell"/>
</dbReference>
<feature type="region of interest" description="Disordered" evidence="6">
    <location>
        <begin position="186"/>
        <end position="242"/>
    </location>
</feature>
<feature type="domain" description="K-box" evidence="8">
    <location>
        <begin position="86"/>
        <end position="169"/>
    </location>
</feature>
<name>A0AAE1Y7J3_9LAMI</name>
<dbReference type="InterPro" id="IPR050142">
    <property type="entry name" value="MADS-box/MEF2_TF"/>
</dbReference>
<dbReference type="AlphaFoldDB" id="A0AAE1Y7J3"/>
<keyword evidence="4" id="KW-0804">Transcription</keyword>
<dbReference type="PROSITE" id="PS00350">
    <property type="entry name" value="MADS_BOX_1"/>
    <property type="match status" value="1"/>
</dbReference>
<dbReference type="PRINTS" id="PR00404">
    <property type="entry name" value="MADSDOMAIN"/>
</dbReference>